<organism evidence="1">
    <name type="scientific">Geobacillus sp. (strain Y4.1MC1)</name>
    <dbReference type="NCBI Taxonomy" id="581103"/>
    <lineage>
        <taxon>Bacteria</taxon>
        <taxon>Bacillati</taxon>
        <taxon>Bacillota</taxon>
        <taxon>Bacilli</taxon>
        <taxon>Bacillales</taxon>
        <taxon>Anoxybacillaceae</taxon>
        <taxon>Geobacillus</taxon>
    </lineage>
</organism>
<accession>A0A7U4DLC3</accession>
<dbReference type="KEGG" id="gmc:GY4MC1_2447"/>
<protein>
    <submittedName>
        <fullName evidence="1">Uncharacterized protein</fullName>
    </submittedName>
</protein>
<dbReference type="AlphaFoldDB" id="A0A7U4DLC3"/>
<sequence>MVIMEHIAQMLLAEPVPNSTEGGVDLVAKIVVVY</sequence>
<evidence type="ECO:0000313" key="1">
    <source>
        <dbReference type="EMBL" id="ADP75158.1"/>
    </source>
</evidence>
<dbReference type="EMBL" id="CP002293">
    <property type="protein sequence ID" value="ADP75158.1"/>
    <property type="molecule type" value="Genomic_DNA"/>
</dbReference>
<gene>
    <name evidence="1" type="ORF">GY4MC1_2447</name>
</gene>
<reference evidence="1" key="1">
    <citation type="submission" date="2010-10" db="EMBL/GenBank/DDBJ databases">
        <title>Complete sequence of chromosome of Geobacillus sp. Y4.1MC1.</title>
        <authorList>
            <consortium name="US DOE Joint Genome Institute"/>
            <person name="Lucas S."/>
            <person name="Copeland A."/>
            <person name="Lapidus A."/>
            <person name="Cheng J.-F."/>
            <person name="Bruce D."/>
            <person name="Goodwin L."/>
            <person name="Pitluck S."/>
            <person name="Chertkov O."/>
            <person name="Zhang X."/>
            <person name="Detter J.C."/>
            <person name="Han C."/>
            <person name="Tapia R."/>
            <person name="Land M."/>
            <person name="Hauser L."/>
            <person name="Jeffries C."/>
            <person name="Kyrpides N."/>
            <person name="Ivanova N."/>
            <person name="Ovchinnikova G."/>
            <person name="Brumm P."/>
            <person name="Mead D."/>
            <person name="Woyke T."/>
        </authorList>
    </citation>
    <scope>NUCLEOTIDE SEQUENCE [LARGE SCALE GENOMIC DNA]</scope>
    <source>
        <strain evidence="1">Y4.1MC1</strain>
    </source>
</reference>
<name>A0A7U4DLC3_GEOS0</name>
<proteinExistence type="predicted"/>